<evidence type="ECO:0000313" key="10">
    <source>
        <dbReference type="Proteomes" id="UP000280792"/>
    </source>
</evidence>
<dbReference type="CDD" id="cd07377">
    <property type="entry name" value="WHTH_GntR"/>
    <property type="match status" value="1"/>
</dbReference>
<evidence type="ECO:0000313" key="9">
    <source>
        <dbReference type="EMBL" id="RRJ83206.1"/>
    </source>
</evidence>
<dbReference type="SMART" id="SM00345">
    <property type="entry name" value="HTH_GNTR"/>
    <property type="match status" value="1"/>
</dbReference>
<organism evidence="9 10">
    <name type="scientific">Aestuariirhabdus litorea</name>
    <dbReference type="NCBI Taxonomy" id="2528527"/>
    <lineage>
        <taxon>Bacteria</taxon>
        <taxon>Pseudomonadati</taxon>
        <taxon>Pseudomonadota</taxon>
        <taxon>Gammaproteobacteria</taxon>
        <taxon>Oceanospirillales</taxon>
        <taxon>Aestuariirhabdaceae</taxon>
        <taxon>Aestuariirhabdus</taxon>
    </lineage>
</organism>
<comment type="function">
    <text evidence="5">Transcriptional repressor for the pyruvate dehydrogenase complex genes aceEF and lpd.</text>
</comment>
<evidence type="ECO:0000256" key="7">
    <source>
        <dbReference type="SAM" id="Coils"/>
    </source>
</evidence>
<keyword evidence="2" id="KW-0805">Transcription regulation</keyword>
<name>A0A3P3VNI5_9GAMM</name>
<dbReference type="InterPro" id="IPR036388">
    <property type="entry name" value="WH-like_DNA-bd_sf"/>
</dbReference>
<dbReference type="Proteomes" id="UP000280792">
    <property type="component" value="Unassembled WGS sequence"/>
</dbReference>
<dbReference type="EMBL" id="QWEZ01000002">
    <property type="protein sequence ID" value="RRJ83206.1"/>
    <property type="molecule type" value="Genomic_DNA"/>
</dbReference>
<reference evidence="9 10" key="2">
    <citation type="submission" date="2018-12" db="EMBL/GenBank/DDBJ databases">
        <title>Simiduia agarivorans gen. nov., sp. nov., a marine, agarolytic bacterium isolated from shallow coastal water from Keelung, Taiwan.</title>
        <authorList>
            <person name="Shieh W.Y."/>
        </authorList>
    </citation>
    <scope>NUCLEOTIDE SEQUENCE [LARGE SCALE GENOMIC DNA]</scope>
    <source>
        <strain evidence="9 10">GTF-13</strain>
    </source>
</reference>
<proteinExistence type="predicted"/>
<dbReference type="GO" id="GO:0003677">
    <property type="term" value="F:DNA binding"/>
    <property type="evidence" value="ECO:0007669"/>
    <property type="project" value="UniProtKB-KW"/>
</dbReference>
<reference evidence="9 10" key="1">
    <citation type="submission" date="2018-08" db="EMBL/GenBank/DDBJ databases">
        <authorList>
            <person name="Khan S.A."/>
        </authorList>
    </citation>
    <scope>NUCLEOTIDE SEQUENCE [LARGE SCALE GENOMIC DNA]</scope>
    <source>
        <strain evidence="9 10">GTF-13</strain>
    </source>
</reference>
<keyword evidence="7" id="KW-0175">Coiled coil</keyword>
<evidence type="ECO:0000256" key="6">
    <source>
        <dbReference type="ARBA" id="ARBA00039592"/>
    </source>
</evidence>
<accession>A0A3P3VNI5</accession>
<dbReference type="InterPro" id="IPR011711">
    <property type="entry name" value="GntR_C"/>
</dbReference>
<feature type="coiled-coil region" evidence="7">
    <location>
        <begin position="116"/>
        <end position="150"/>
    </location>
</feature>
<dbReference type="SMART" id="SM00895">
    <property type="entry name" value="FCD"/>
    <property type="match status" value="1"/>
</dbReference>
<dbReference type="InterPro" id="IPR036390">
    <property type="entry name" value="WH_DNA-bd_sf"/>
</dbReference>
<dbReference type="RefSeq" id="WP_125017669.1">
    <property type="nucleotide sequence ID" value="NZ_QWEZ01000002.1"/>
</dbReference>
<dbReference type="Gene3D" id="1.10.10.10">
    <property type="entry name" value="Winged helix-like DNA-binding domain superfamily/Winged helix DNA-binding domain"/>
    <property type="match status" value="1"/>
</dbReference>
<evidence type="ECO:0000256" key="2">
    <source>
        <dbReference type="ARBA" id="ARBA00023015"/>
    </source>
</evidence>
<evidence type="ECO:0000256" key="4">
    <source>
        <dbReference type="ARBA" id="ARBA00023163"/>
    </source>
</evidence>
<keyword evidence="3" id="KW-0238">DNA-binding</keyword>
<protein>
    <recommendedName>
        <fullName evidence="6">Pyruvate dehydrogenase complex repressor</fullName>
    </recommendedName>
</protein>
<dbReference type="GO" id="GO:0003700">
    <property type="term" value="F:DNA-binding transcription factor activity"/>
    <property type="evidence" value="ECO:0007669"/>
    <property type="project" value="InterPro"/>
</dbReference>
<dbReference type="Pfam" id="PF00392">
    <property type="entry name" value="GntR"/>
    <property type="match status" value="1"/>
</dbReference>
<evidence type="ECO:0000259" key="8">
    <source>
        <dbReference type="PROSITE" id="PS50949"/>
    </source>
</evidence>
<dbReference type="SUPFAM" id="SSF46785">
    <property type="entry name" value="Winged helix' DNA-binding domain"/>
    <property type="match status" value="1"/>
</dbReference>
<feature type="domain" description="HTH gntR-type" evidence="8">
    <location>
        <begin position="8"/>
        <end position="76"/>
    </location>
</feature>
<evidence type="ECO:0000256" key="5">
    <source>
        <dbReference type="ARBA" id="ARBA00037357"/>
    </source>
</evidence>
<keyword evidence="4" id="KW-0804">Transcription</keyword>
<evidence type="ECO:0000256" key="1">
    <source>
        <dbReference type="ARBA" id="ARBA00022491"/>
    </source>
</evidence>
<dbReference type="AlphaFoldDB" id="A0A3P3VNI5"/>
<dbReference type="PRINTS" id="PR00035">
    <property type="entry name" value="HTHGNTR"/>
</dbReference>
<sequence length="250" mass="28244">MESSIKRPKLSDKIVEKLETLILQGSIKAGERLPPERELAREFGVSRPSLREAIQKLGARGLVRSRQGGGTYVVDNIGTSFSDPLLALLDSHPEVHFDLVEYRHTIEGDCAYYAAMRATDEDKARIREAYEELQRSYEEQALEREAAADARFHLSIAEASHNMVLFHTVKGLFDLLKHNVITNIGGMYGRRETRYNLKKQHDAIFEAVMASDPDRAREAIQIHLSYVERTLADLKREEARLNRGGAALAL</sequence>
<dbReference type="Gene3D" id="1.20.120.530">
    <property type="entry name" value="GntR ligand-binding domain-like"/>
    <property type="match status" value="1"/>
</dbReference>
<dbReference type="InterPro" id="IPR000524">
    <property type="entry name" value="Tscrpt_reg_HTH_GntR"/>
</dbReference>
<dbReference type="PANTHER" id="PTHR43537:SF34">
    <property type="entry name" value="PYRUVATE DEHYDROGENASE COMPLEX REPRESSOR"/>
    <property type="match status" value="1"/>
</dbReference>
<keyword evidence="1" id="KW-0678">Repressor</keyword>
<gene>
    <name evidence="9" type="ORF">D0544_15340</name>
</gene>
<keyword evidence="10" id="KW-1185">Reference proteome</keyword>
<dbReference type="PANTHER" id="PTHR43537">
    <property type="entry name" value="TRANSCRIPTIONAL REGULATOR, GNTR FAMILY"/>
    <property type="match status" value="1"/>
</dbReference>
<dbReference type="PROSITE" id="PS50949">
    <property type="entry name" value="HTH_GNTR"/>
    <property type="match status" value="1"/>
</dbReference>
<evidence type="ECO:0000256" key="3">
    <source>
        <dbReference type="ARBA" id="ARBA00023125"/>
    </source>
</evidence>
<dbReference type="InterPro" id="IPR008920">
    <property type="entry name" value="TF_FadR/GntR_C"/>
</dbReference>
<dbReference type="Pfam" id="PF07729">
    <property type="entry name" value="FCD"/>
    <property type="match status" value="1"/>
</dbReference>
<comment type="caution">
    <text evidence="9">The sequence shown here is derived from an EMBL/GenBank/DDBJ whole genome shotgun (WGS) entry which is preliminary data.</text>
</comment>
<dbReference type="SUPFAM" id="SSF48008">
    <property type="entry name" value="GntR ligand-binding domain-like"/>
    <property type="match status" value="1"/>
</dbReference>